<evidence type="ECO:0000313" key="4">
    <source>
        <dbReference type="EMBL" id="EAA12537.6"/>
    </source>
</evidence>
<dbReference type="Gene3D" id="2.40.10.10">
    <property type="entry name" value="Trypsin-like serine proteases"/>
    <property type="match status" value="2"/>
</dbReference>
<sequence length="322" mass="35187">MNCTEEEYCSSTGVISKTPVVLTEEQKLFRVPVTPCRNLERGFTGVCCRDPDYVDPWPSKSQYDRGVTASASFQSTVGQRNTQPRGAGPLGTGFGEFPWQAMVLLETNKSLLCGGAIISDNTVVTAANCVYGLNPRTIQIKGGEWRLGVDAEPKTFQIVRVKDIVYHPAYNPTTLNYDVAMLVLEDRLKFDTHIGSICLDENDVVPSASYENCVTTGWGKEVLKTESQSQLQRNGFAPESHICGRPSGDACEVDVGSALACADTSGTYYLKGVYSADNGCNRPDQIVSFSNIDVQWIKQALKNPNQFITPVPNYQTAANSPQ</sequence>
<dbReference type="eggNOG" id="KOG3627">
    <property type="taxonomic scope" value="Eukaryota"/>
</dbReference>
<dbReference type="VEuPathDB" id="VectorBase:AGAP008091"/>
<dbReference type="EMBL" id="AAAB01008964">
    <property type="protein sequence ID" value="EAA12537.6"/>
    <property type="molecule type" value="Genomic_DNA"/>
</dbReference>
<feature type="non-terminal residue" evidence="4">
    <location>
        <position position="322"/>
    </location>
</feature>
<dbReference type="PANTHER" id="PTHR24252:SF7">
    <property type="entry name" value="HYALIN"/>
    <property type="match status" value="1"/>
</dbReference>
<reference evidence="4" key="4">
    <citation type="journal article" date="2007" name="Genome Biol.">
        <title>Update of the Anopheles gambiae PEST genome assembly.</title>
        <authorList>
            <person name="Sharakhova M.V."/>
            <person name="Hammond M.P."/>
            <person name="Lobo N.F."/>
            <person name="Krzywinski J."/>
            <person name="Unger M.F."/>
            <person name="Hillenmeyer M.E."/>
            <person name="Bruggner R.V."/>
            <person name="Birney E."/>
            <person name="Collins F.H."/>
        </authorList>
    </citation>
    <scope>NUCLEOTIDE SEQUENCE</scope>
    <source>
        <strain evidence="4">PEST</strain>
    </source>
</reference>
<reference evidence="4" key="3">
    <citation type="journal article" date="2004" name="Trends Parasitol.">
        <title>The Anopheles gambiae genome: an update.</title>
        <authorList>
            <person name="Mongin E."/>
            <person name="Louis C."/>
            <person name="Holt R.A."/>
            <person name="Birney E."/>
            <person name="Collins F.H."/>
        </authorList>
    </citation>
    <scope>NUCLEOTIDE SEQUENCE</scope>
    <source>
        <strain evidence="4">PEST</strain>
    </source>
</reference>
<accession>Q7PN97</accession>
<evidence type="ECO:0000256" key="1">
    <source>
        <dbReference type="ARBA" id="ARBA00023157"/>
    </source>
</evidence>
<reference evidence="4" key="5">
    <citation type="submission" date="2011-05" db="EMBL/GenBank/DDBJ databases">
        <authorList>
            <consortium name="VectorBase"/>
        </authorList>
    </citation>
    <scope>NUCLEOTIDE SEQUENCE</scope>
    <source>
        <strain evidence="4">PEST</strain>
    </source>
</reference>
<proteinExistence type="inferred from homology"/>
<dbReference type="Pfam" id="PF00089">
    <property type="entry name" value="Trypsin"/>
    <property type="match status" value="1"/>
</dbReference>
<dbReference type="VEuPathDB" id="VectorBase:AGAMI1_005344"/>
<dbReference type="InterPro" id="IPR009003">
    <property type="entry name" value="Peptidase_S1_PA"/>
</dbReference>
<dbReference type="PROSITE" id="PS50240">
    <property type="entry name" value="TRYPSIN_DOM"/>
    <property type="match status" value="1"/>
</dbReference>
<dbReference type="GO" id="GO:0006508">
    <property type="term" value="P:proteolysis"/>
    <property type="evidence" value="ECO:0007669"/>
    <property type="project" value="InterPro"/>
</dbReference>
<dbReference type="InterPro" id="IPR001314">
    <property type="entry name" value="Peptidase_S1A"/>
</dbReference>
<reference evidence="4" key="1">
    <citation type="journal article" date="2002" name="Science">
        <title>The genome sequence of the malaria mosquito Anopheles gambiae.</title>
        <authorList>
            <person name="Holt R.A."/>
            <person name="Subramanian G.M."/>
            <person name="Halpern A."/>
            <person name="Sutton G.G."/>
            <person name="Charlab R."/>
            <person name="Nusskern D.R."/>
            <person name="Wincker P."/>
            <person name="Clark A.G."/>
            <person name="Ribeiro J.M."/>
            <person name="Wides R."/>
            <person name="Salzberg S.L."/>
            <person name="Loftus B."/>
            <person name="Yandell M."/>
            <person name="Majoros W.H."/>
            <person name="Rusch D.B."/>
            <person name="Lai Z."/>
            <person name="Kraft C.L."/>
            <person name="Abril J.F."/>
            <person name="Anthouard V."/>
            <person name="Arensburger P."/>
            <person name="Atkinson P.W."/>
            <person name="Baden H."/>
            <person name="de Berardinis V."/>
            <person name="Baldwin D."/>
            <person name="Benes V."/>
            <person name="Biedler J."/>
            <person name="Blass C."/>
            <person name="Bolanos R."/>
            <person name="Boscus D."/>
            <person name="Barnstead M."/>
            <person name="Cai S."/>
            <person name="Center A."/>
            <person name="Chaturverdi K."/>
            <person name="Christophides G.K."/>
            <person name="Chrystal M.A."/>
            <person name="Clamp M."/>
            <person name="Cravchik A."/>
            <person name="Curwen V."/>
            <person name="Dana A."/>
            <person name="Delcher A."/>
            <person name="Dew I."/>
            <person name="Evans C.A."/>
            <person name="Flanigan M."/>
            <person name="Grundschober-Freimoser A."/>
            <person name="Friedli L."/>
            <person name="Gu Z."/>
            <person name="Guan P."/>
            <person name="Guigo R."/>
            <person name="Hillenmeyer M.E."/>
            <person name="Hladun S.L."/>
            <person name="Hogan J.R."/>
            <person name="Hong Y.S."/>
            <person name="Hoover J."/>
            <person name="Jaillon O."/>
            <person name="Ke Z."/>
            <person name="Kodira C."/>
            <person name="Kokoza E."/>
            <person name="Koutsos A."/>
            <person name="Letunic I."/>
            <person name="Levitsky A."/>
            <person name="Liang Y."/>
            <person name="Lin J.J."/>
            <person name="Lobo N.F."/>
            <person name="Lopez J.R."/>
            <person name="Malek J.A."/>
            <person name="McIntosh T.C."/>
            <person name="Meister S."/>
            <person name="Miller J."/>
            <person name="Mobarry C."/>
            <person name="Mongin E."/>
            <person name="Murphy S.D."/>
            <person name="O'Brochta D.A."/>
            <person name="Pfannkoch C."/>
            <person name="Qi R."/>
            <person name="Regier M.A."/>
            <person name="Remington K."/>
            <person name="Shao H."/>
            <person name="Sharakhova M.V."/>
            <person name="Sitter C.D."/>
            <person name="Shetty J."/>
            <person name="Smith T.J."/>
            <person name="Strong R."/>
            <person name="Sun J."/>
            <person name="Thomasova D."/>
            <person name="Ton L.Q."/>
            <person name="Topalis P."/>
            <person name="Tu Z."/>
            <person name="Unger M.F."/>
            <person name="Walenz B."/>
            <person name="Wang A."/>
            <person name="Wang J."/>
            <person name="Wang M."/>
            <person name="Wang X."/>
            <person name="Woodford K.J."/>
            <person name="Wortman J.R."/>
            <person name="Wu M."/>
            <person name="Yao A."/>
            <person name="Zdobnov E.M."/>
            <person name="Zhang H."/>
            <person name="Zhao Q."/>
            <person name="Zhao S."/>
            <person name="Zhu S.C."/>
            <person name="Zhimulev I."/>
            <person name="Coluzzi M."/>
            <person name="della Torre A."/>
            <person name="Roth C.W."/>
            <person name="Louis C."/>
            <person name="Kalush F."/>
            <person name="Mural R.J."/>
            <person name="Myers E.W."/>
            <person name="Adams M.D."/>
            <person name="Smith H.O."/>
            <person name="Broder S."/>
            <person name="Gardner M.J."/>
            <person name="Fraser C.M."/>
            <person name="Birney E."/>
            <person name="Bork P."/>
            <person name="Brey P.T."/>
            <person name="Venter J.C."/>
            <person name="Weissenbach J."/>
            <person name="Kafatos F.C."/>
            <person name="Collins F.H."/>
            <person name="Hoffman S.L."/>
        </authorList>
    </citation>
    <scope>NUCLEOTIDE SEQUENCE [LARGE SCALE GENOMIC DNA]</scope>
    <source>
        <strain evidence="4">PEST</strain>
    </source>
</reference>
<dbReference type="GO" id="GO:0004252">
    <property type="term" value="F:serine-type endopeptidase activity"/>
    <property type="evidence" value="ECO:0007669"/>
    <property type="project" value="InterPro"/>
</dbReference>
<keyword evidence="1" id="KW-1015">Disulfide bond</keyword>
<dbReference type="InterPro" id="IPR001254">
    <property type="entry name" value="Trypsin_dom"/>
</dbReference>
<dbReference type="Pfam" id="PF18399">
    <property type="entry name" value="CLIP_SPH_Scar"/>
    <property type="match status" value="1"/>
</dbReference>
<dbReference type="InterPro" id="IPR040973">
    <property type="entry name" value="CLIP_SPH_Scar"/>
</dbReference>
<name>Q7PN97_ANOGA</name>
<dbReference type="PhylomeDB" id="Q7PN97"/>
<dbReference type="PANTHER" id="PTHR24252">
    <property type="entry name" value="ACROSIN-RELATED"/>
    <property type="match status" value="1"/>
</dbReference>
<comment type="similarity">
    <text evidence="2">Belongs to the peptidase S1 family. CLIP subfamily.</text>
</comment>
<dbReference type="FunFam" id="2.40.10.10:FF:000068">
    <property type="entry name" value="transmembrane protease serine 2"/>
    <property type="match status" value="1"/>
</dbReference>
<dbReference type="InterPro" id="IPR043504">
    <property type="entry name" value="Peptidase_S1_PA_chymotrypsin"/>
</dbReference>
<dbReference type="AlphaFoldDB" id="Q7PN97"/>
<organism evidence="4">
    <name type="scientific">Anopheles gambiae</name>
    <name type="common">African malaria mosquito</name>
    <dbReference type="NCBI Taxonomy" id="7165"/>
    <lineage>
        <taxon>Eukaryota</taxon>
        <taxon>Metazoa</taxon>
        <taxon>Ecdysozoa</taxon>
        <taxon>Arthropoda</taxon>
        <taxon>Hexapoda</taxon>
        <taxon>Insecta</taxon>
        <taxon>Pterygota</taxon>
        <taxon>Neoptera</taxon>
        <taxon>Endopterygota</taxon>
        <taxon>Diptera</taxon>
        <taxon>Nematocera</taxon>
        <taxon>Culicoidea</taxon>
        <taxon>Culicidae</taxon>
        <taxon>Anophelinae</taxon>
        <taxon>Anopheles</taxon>
    </lineage>
</organism>
<dbReference type="PRINTS" id="PR00722">
    <property type="entry name" value="CHYMOTRYPSIN"/>
</dbReference>
<dbReference type="SMART" id="SM00020">
    <property type="entry name" value="Tryp_SPc"/>
    <property type="match status" value="1"/>
</dbReference>
<comment type="caution">
    <text evidence="4">The sequence shown here is derived from an EMBL/GenBank/DDBJ whole genome shotgun (WGS) entry which is preliminary data.</text>
</comment>
<dbReference type="OMA" id="NALMHRI"/>
<dbReference type="HOGENOM" id="CLU_864849_0_0_1"/>
<gene>
    <name evidence="4" type="primary">CLIPE1</name>
    <name evidence="4" type="ORF">AgaP_AGAP008091</name>
</gene>
<protein>
    <submittedName>
        <fullName evidence="4">AGAP008091-PA</fullName>
    </submittedName>
</protein>
<evidence type="ECO:0000259" key="3">
    <source>
        <dbReference type="PROSITE" id="PS50240"/>
    </source>
</evidence>
<feature type="domain" description="Peptidase S1" evidence="3">
    <location>
        <begin position="76"/>
        <end position="302"/>
    </location>
</feature>
<dbReference type="CDD" id="cd00190">
    <property type="entry name" value="Tryp_SPc"/>
    <property type="match status" value="1"/>
</dbReference>
<dbReference type="SUPFAM" id="SSF50494">
    <property type="entry name" value="Trypsin-like serine proteases"/>
    <property type="match status" value="1"/>
</dbReference>
<reference evidence="4" key="2">
    <citation type="submission" date="2002-03" db="EMBL/GenBank/DDBJ databases">
        <authorList>
            <consortium name="The Anopheles Genome Sequencing Consortium"/>
        </authorList>
    </citation>
    <scope>NUCLEOTIDE SEQUENCE</scope>
    <source>
        <strain evidence="4">PEST</strain>
    </source>
</reference>
<dbReference type="PaxDb" id="7165-AGAP008091-PA"/>
<evidence type="ECO:0000256" key="2">
    <source>
        <dbReference type="ARBA" id="ARBA00024195"/>
    </source>
</evidence>